<feature type="repeat" description="PPR" evidence="2">
    <location>
        <begin position="807"/>
        <end position="841"/>
    </location>
</feature>
<feature type="repeat" description="PPR" evidence="2">
    <location>
        <begin position="484"/>
        <end position="514"/>
    </location>
</feature>
<accession>A0A9N8VUH5</accession>
<dbReference type="PANTHER" id="PTHR47932:SF44">
    <property type="entry name" value="MIOREX COMPLEX COMPONENT 1"/>
    <property type="match status" value="1"/>
</dbReference>
<dbReference type="OrthoDB" id="185373at2759"/>
<evidence type="ECO:0000256" key="2">
    <source>
        <dbReference type="PROSITE-ProRule" id="PRU00708"/>
    </source>
</evidence>
<keyword evidence="4" id="KW-1185">Reference proteome</keyword>
<reference evidence="3" key="1">
    <citation type="submission" date="2021-06" db="EMBL/GenBank/DDBJ databases">
        <authorList>
            <person name="Kallberg Y."/>
            <person name="Tangrot J."/>
            <person name="Rosling A."/>
        </authorList>
    </citation>
    <scope>NUCLEOTIDE SEQUENCE</scope>
    <source>
        <strain evidence="3">IA702</strain>
    </source>
</reference>
<proteinExistence type="predicted"/>
<keyword evidence="1" id="KW-0677">Repeat</keyword>
<feature type="repeat" description="PPR" evidence="2">
    <location>
        <begin position="772"/>
        <end position="806"/>
    </location>
</feature>
<comment type="caution">
    <text evidence="3">The sequence shown here is derived from an EMBL/GenBank/DDBJ whole genome shotgun (WGS) entry which is preliminary data.</text>
</comment>
<dbReference type="Pfam" id="PF13041">
    <property type="entry name" value="PPR_2"/>
    <property type="match status" value="3"/>
</dbReference>
<evidence type="ECO:0000313" key="4">
    <source>
        <dbReference type="Proteomes" id="UP000789572"/>
    </source>
</evidence>
<name>A0A9N8VUH5_9GLOM</name>
<dbReference type="SUPFAM" id="SSF81901">
    <property type="entry name" value="HCP-like"/>
    <property type="match status" value="1"/>
</dbReference>
<feature type="repeat" description="PPR" evidence="2">
    <location>
        <begin position="449"/>
        <end position="483"/>
    </location>
</feature>
<protein>
    <submittedName>
        <fullName evidence="3">8449_t:CDS:1</fullName>
    </submittedName>
</protein>
<dbReference type="InterPro" id="IPR002885">
    <property type="entry name" value="PPR_rpt"/>
</dbReference>
<feature type="repeat" description="PPR" evidence="2">
    <location>
        <begin position="588"/>
        <end position="622"/>
    </location>
</feature>
<dbReference type="SUPFAM" id="SSF48452">
    <property type="entry name" value="TPR-like"/>
    <property type="match status" value="1"/>
</dbReference>
<dbReference type="InterPro" id="IPR011990">
    <property type="entry name" value="TPR-like_helical_dom_sf"/>
</dbReference>
<dbReference type="PANTHER" id="PTHR47932">
    <property type="entry name" value="ATPASE EXPRESSION PROTEIN 3"/>
    <property type="match status" value="1"/>
</dbReference>
<organism evidence="3 4">
    <name type="scientific">Paraglomus occultum</name>
    <dbReference type="NCBI Taxonomy" id="144539"/>
    <lineage>
        <taxon>Eukaryota</taxon>
        <taxon>Fungi</taxon>
        <taxon>Fungi incertae sedis</taxon>
        <taxon>Mucoromycota</taxon>
        <taxon>Glomeromycotina</taxon>
        <taxon>Glomeromycetes</taxon>
        <taxon>Paraglomerales</taxon>
        <taxon>Paraglomeraceae</taxon>
        <taxon>Paraglomus</taxon>
    </lineage>
</organism>
<dbReference type="Gene3D" id="1.25.40.10">
    <property type="entry name" value="Tetratricopeptide repeat domain"/>
    <property type="match status" value="4"/>
</dbReference>
<evidence type="ECO:0000313" key="3">
    <source>
        <dbReference type="EMBL" id="CAG8464790.1"/>
    </source>
</evidence>
<dbReference type="PROSITE" id="PS51375">
    <property type="entry name" value="PPR"/>
    <property type="match status" value="6"/>
</dbReference>
<dbReference type="Proteomes" id="UP000789572">
    <property type="component" value="Unassembled WGS sequence"/>
</dbReference>
<dbReference type="AlphaFoldDB" id="A0A9N8VUH5"/>
<dbReference type="Pfam" id="PF13812">
    <property type="entry name" value="PPR_3"/>
    <property type="match status" value="1"/>
</dbReference>
<feature type="repeat" description="PPR" evidence="2">
    <location>
        <begin position="518"/>
        <end position="552"/>
    </location>
</feature>
<dbReference type="NCBIfam" id="TIGR00756">
    <property type="entry name" value="PPR"/>
    <property type="match status" value="5"/>
</dbReference>
<gene>
    <name evidence="3" type="ORF">POCULU_LOCUS744</name>
</gene>
<dbReference type="EMBL" id="CAJVPJ010000043">
    <property type="protein sequence ID" value="CAG8464790.1"/>
    <property type="molecule type" value="Genomic_DNA"/>
</dbReference>
<evidence type="ECO:0000256" key="1">
    <source>
        <dbReference type="ARBA" id="ARBA00022737"/>
    </source>
</evidence>
<sequence length="853" mass="98183">MLVRTCTGFAFLLRTLSNKRFLGHRYNRYLHGRRAPLPALTVQLDVSSREVHALSKAKRNVNVVHLRQWLPENSKNASSKGSLVRRFSRSTHDVNEINVDSSRTKETVYEADGSEATIAIEEKSPFNKETASSQGLLAGKQLIKTFRKIATKNKKEHQETVKEYSERQLKMLWELYEILCSNDEAEAQLVIQDLIVLLKYMVRTGGNYGVRLTRIRNHLTKRNVKPSDKPYALMIELCNRYSLWTETISIYCEMMDNNIMPKEKSVVAIVEAYKRVGNLKGLLDKHAEYFKKQATIPSGMFALLIVASLESEKRDQAMEFFDRMKAANVRPSKTICEAMIWHLARFQLTYDSDYISLPIMVQYTFRLYEFAKSLEIKISHQAANHLLEALVDQAFISESIVVLQDCLDKGRKIHSSLFKRIFNNCANAGRVGDALNLVDIMQTRNIPLDVNAYTCLIKMYAKRREMKQAVKYYEAMIEAQQVPSEVTYLTLISGFVRQSQIEKAQEYFDLLRKSQIPCNKIYTALMHGYLLKGLIDKVDALYDDMKSNGQEPTMVTYNILIYNSTLKLEMETAKAFLAEMRSVGIQPDVSTYCIMVQGYIREGNVKTAWDIYYSMVERGIASNPVVATALLSVYGKTSDLEGLTKAWNILFKRSFEDEMLDEGKDTHRQIKAKPNIITYTVVAHSLLKKITSPLVAYELYQKFCAELFDYSFVNRESNLGTKSLFEHARTQRLNPDCAFFNVFISILAIRLQNMSLATKVYQDMIRRRVWPDVATYTIMMAGYGIRNRPDVADSIYKIMKERNIEPNIFTFTVLARAWAYQDNLPKMQEIHEEMLSCGILPDQRQRGMGRGRE</sequence>